<proteinExistence type="predicted"/>
<accession>A0ABQ5CK76</accession>
<gene>
    <name evidence="2" type="ORF">Tco_0906948</name>
</gene>
<feature type="compositionally biased region" description="Pro residues" evidence="1">
    <location>
        <begin position="136"/>
        <end position="151"/>
    </location>
</feature>
<feature type="region of interest" description="Disordered" evidence="1">
    <location>
        <begin position="122"/>
        <end position="255"/>
    </location>
</feature>
<feature type="compositionally biased region" description="Basic and acidic residues" evidence="1">
    <location>
        <begin position="191"/>
        <end position="207"/>
    </location>
</feature>
<evidence type="ECO:0000256" key="1">
    <source>
        <dbReference type="SAM" id="MobiDB-lite"/>
    </source>
</evidence>
<feature type="compositionally biased region" description="Polar residues" evidence="1">
    <location>
        <begin position="244"/>
        <end position="255"/>
    </location>
</feature>
<dbReference type="EMBL" id="BQNB010014312">
    <property type="protein sequence ID" value="GJT26673.1"/>
    <property type="molecule type" value="Genomic_DNA"/>
</dbReference>
<organism evidence="2 3">
    <name type="scientific">Tanacetum coccineum</name>
    <dbReference type="NCBI Taxonomy" id="301880"/>
    <lineage>
        <taxon>Eukaryota</taxon>
        <taxon>Viridiplantae</taxon>
        <taxon>Streptophyta</taxon>
        <taxon>Embryophyta</taxon>
        <taxon>Tracheophyta</taxon>
        <taxon>Spermatophyta</taxon>
        <taxon>Magnoliopsida</taxon>
        <taxon>eudicotyledons</taxon>
        <taxon>Gunneridae</taxon>
        <taxon>Pentapetalae</taxon>
        <taxon>asterids</taxon>
        <taxon>campanulids</taxon>
        <taxon>Asterales</taxon>
        <taxon>Asteraceae</taxon>
        <taxon>Asteroideae</taxon>
        <taxon>Anthemideae</taxon>
        <taxon>Anthemidinae</taxon>
        <taxon>Tanacetum</taxon>
    </lineage>
</organism>
<dbReference type="Proteomes" id="UP001151760">
    <property type="component" value="Unassembled WGS sequence"/>
</dbReference>
<evidence type="ECO:0000313" key="2">
    <source>
        <dbReference type="EMBL" id="GJT26673.1"/>
    </source>
</evidence>
<feature type="compositionally biased region" description="Basic and acidic residues" evidence="1">
    <location>
        <begin position="216"/>
        <end position="236"/>
    </location>
</feature>
<keyword evidence="3" id="KW-1185">Reference proteome</keyword>
<feature type="compositionally biased region" description="Low complexity" evidence="1">
    <location>
        <begin position="154"/>
        <end position="170"/>
    </location>
</feature>
<reference evidence="2" key="2">
    <citation type="submission" date="2022-01" db="EMBL/GenBank/DDBJ databases">
        <authorList>
            <person name="Yamashiro T."/>
            <person name="Shiraishi A."/>
            <person name="Satake H."/>
            <person name="Nakayama K."/>
        </authorList>
    </citation>
    <scope>NUCLEOTIDE SEQUENCE</scope>
</reference>
<reference evidence="2" key="1">
    <citation type="journal article" date="2022" name="Int. J. Mol. Sci.">
        <title>Draft Genome of Tanacetum Coccineum: Genomic Comparison of Closely Related Tanacetum-Family Plants.</title>
        <authorList>
            <person name="Yamashiro T."/>
            <person name="Shiraishi A."/>
            <person name="Nakayama K."/>
            <person name="Satake H."/>
        </authorList>
    </citation>
    <scope>NUCLEOTIDE SEQUENCE</scope>
</reference>
<sequence>MLLKRISELEQHMADLIQDNLALEERFDKHRTWLYNLENLNIPYKVSQAVDEIVTDLVDWAMQAPLRACFRDLPTVDIKKILQQQMLEDNSYKAHDVHNDLHEALQKSLELDYLNQHLADQEEARKMKRKRHESPRTPPGSPPSQPPPLPPLVGTSGAPGTSGASRSSQMPLPPPPPSAGTSGSAQQQGDDLMHDDSIPDEQVHLSNDEDSGNNHLPKENVRTDWWKPLPEEERPATPEPTWIIPSSNVSDVKNN</sequence>
<evidence type="ECO:0000313" key="3">
    <source>
        <dbReference type="Proteomes" id="UP001151760"/>
    </source>
</evidence>
<protein>
    <submittedName>
        <fullName evidence="2">Uncharacterized protein</fullName>
    </submittedName>
</protein>
<comment type="caution">
    <text evidence="2">The sequence shown here is derived from an EMBL/GenBank/DDBJ whole genome shotgun (WGS) entry which is preliminary data.</text>
</comment>
<name>A0ABQ5CK76_9ASTR</name>